<dbReference type="CDD" id="cd00112">
    <property type="entry name" value="LDLa"/>
    <property type="match status" value="4"/>
</dbReference>
<dbReference type="SMART" id="SM00020">
    <property type="entry name" value="Tryp_SPc"/>
    <property type="match status" value="1"/>
</dbReference>
<evidence type="ECO:0000256" key="6">
    <source>
        <dbReference type="PROSITE-ProRule" id="PRU00302"/>
    </source>
</evidence>
<evidence type="ECO:0000256" key="5">
    <source>
        <dbReference type="PROSITE-ProRule" id="PRU00124"/>
    </source>
</evidence>
<sequence length="420" mass="46770">MAQITILMLLISYCLGNTNSNEISDFVCVDGTEINLKEVCDGIKHCPDGSDETKTLCYHIICPSNLFRCYYGACINKEARCDGEFQCADGSDESRCGKDKESCESNEFQCLSGECITNIKLCDGTNDCKDESDEDKDICAEFPCPGNTYHCKHGGCIHLDACCNGFQDCVDGSDESTTLCESLKCKGNQCDKIYKDISCPPIISSRITVKCKSKLEEHQGWLPCDKPLPIGTVAQYECKPYYQPINTQHANNTFSVCQPDGTWSREYLKCEPECGRAAPVVAPLIVHGWNAEHGMWPWHATLYTLQEGQWKFWCGGSLISERVVLTAAHCCWTRSADTMKVALGKYYADFNTSDEFTQIIDVQEIIIQPLYQDILGNFGSDIAVLVLSKVVHFSPYVQPVCIDWKLHDLTEHLSGSALGM</sequence>
<evidence type="ECO:0000256" key="3">
    <source>
        <dbReference type="ARBA" id="ARBA00023180"/>
    </source>
</evidence>
<dbReference type="InterPro" id="IPR043504">
    <property type="entry name" value="Peptidase_S1_PA_chymotrypsin"/>
</dbReference>
<comment type="caution">
    <text evidence="11">The sequence shown here is derived from an EMBL/GenBank/DDBJ whole genome shotgun (WGS) entry which is preliminary data.</text>
</comment>
<dbReference type="SUPFAM" id="SSF50494">
    <property type="entry name" value="Trypsin-like serine proteases"/>
    <property type="match status" value="1"/>
</dbReference>
<evidence type="ECO:0000259" key="8">
    <source>
        <dbReference type="PROSITE" id="PS50227"/>
    </source>
</evidence>
<feature type="disulfide bond" evidence="5">
    <location>
        <begin position="62"/>
        <end position="74"/>
    </location>
</feature>
<dbReference type="InterPro" id="IPR002172">
    <property type="entry name" value="LDrepeatLR_classA_rpt"/>
</dbReference>
<dbReference type="PRINTS" id="PR00261">
    <property type="entry name" value="LDLRECEPTOR"/>
</dbReference>
<dbReference type="OrthoDB" id="6147874at2759"/>
<evidence type="ECO:0000256" key="7">
    <source>
        <dbReference type="SAM" id="SignalP"/>
    </source>
</evidence>
<evidence type="ECO:0000313" key="12">
    <source>
        <dbReference type="Proteomes" id="UP000801492"/>
    </source>
</evidence>
<dbReference type="Proteomes" id="UP000801492">
    <property type="component" value="Unassembled WGS sequence"/>
</dbReference>
<dbReference type="SUPFAM" id="SSF57535">
    <property type="entry name" value="Complement control module/SCR domain"/>
    <property type="match status" value="1"/>
</dbReference>
<keyword evidence="2 5" id="KW-1015">Disulfide bond</keyword>
<dbReference type="GO" id="GO:0006508">
    <property type="term" value="P:proteolysis"/>
    <property type="evidence" value="ECO:0007669"/>
    <property type="project" value="InterPro"/>
</dbReference>
<dbReference type="EMBL" id="VTPC01003389">
    <property type="protein sequence ID" value="KAF2898603.1"/>
    <property type="molecule type" value="Genomic_DNA"/>
</dbReference>
<dbReference type="Gene3D" id="2.10.70.10">
    <property type="entry name" value="Complement Module, domain 1"/>
    <property type="match status" value="1"/>
</dbReference>
<evidence type="ECO:0000256" key="4">
    <source>
        <dbReference type="ARBA" id="ARBA00024195"/>
    </source>
</evidence>
<dbReference type="PROSITE" id="PS50227">
    <property type="entry name" value="G_PROTEIN_RECEP_F2_3"/>
    <property type="match status" value="1"/>
</dbReference>
<feature type="disulfide bond" evidence="5">
    <location>
        <begin position="110"/>
        <end position="128"/>
    </location>
</feature>
<dbReference type="InterPro" id="IPR009003">
    <property type="entry name" value="Peptidase_S1_PA"/>
</dbReference>
<dbReference type="AlphaFoldDB" id="A0A8K0GHX1"/>
<dbReference type="Pfam" id="PF00089">
    <property type="entry name" value="Trypsin"/>
    <property type="match status" value="1"/>
</dbReference>
<evidence type="ECO:0000256" key="1">
    <source>
        <dbReference type="ARBA" id="ARBA00022729"/>
    </source>
</evidence>
<dbReference type="Pfam" id="PF00057">
    <property type="entry name" value="Ldl_recept_a"/>
    <property type="match status" value="3"/>
</dbReference>
<name>A0A8K0GHX1_IGNLU</name>
<dbReference type="PROSITE" id="PS00134">
    <property type="entry name" value="TRYPSIN_HIS"/>
    <property type="match status" value="1"/>
</dbReference>
<feature type="non-terminal residue" evidence="11">
    <location>
        <position position="1"/>
    </location>
</feature>
<comment type="similarity">
    <text evidence="4">Belongs to the peptidase S1 family. CLIP subfamily.</text>
</comment>
<dbReference type="PROSITE" id="PS50068">
    <property type="entry name" value="LDLRA_2"/>
    <property type="match status" value="4"/>
</dbReference>
<dbReference type="InterPro" id="IPR001879">
    <property type="entry name" value="GPCR_2_extracellular_dom"/>
</dbReference>
<keyword evidence="6" id="KW-0768">Sushi</keyword>
<feature type="disulfide bond" evidence="5">
    <location>
        <begin position="144"/>
        <end position="156"/>
    </location>
</feature>
<feature type="signal peptide" evidence="7">
    <location>
        <begin position="1"/>
        <end position="16"/>
    </location>
</feature>
<dbReference type="PANTHER" id="PTHR24252:SF7">
    <property type="entry name" value="HYALIN"/>
    <property type="match status" value="1"/>
</dbReference>
<dbReference type="PANTHER" id="PTHR24252">
    <property type="entry name" value="ACROSIN-RELATED"/>
    <property type="match status" value="1"/>
</dbReference>
<dbReference type="InterPro" id="IPR023415">
    <property type="entry name" value="LDLR_class-A_CS"/>
</dbReference>
<dbReference type="PROSITE" id="PS50240">
    <property type="entry name" value="TRYPSIN_DOM"/>
    <property type="match status" value="1"/>
</dbReference>
<dbReference type="GO" id="GO:0004252">
    <property type="term" value="F:serine-type endopeptidase activity"/>
    <property type="evidence" value="ECO:0007669"/>
    <property type="project" value="InterPro"/>
</dbReference>
<feature type="chain" id="PRO_5035467836" evidence="7">
    <location>
        <begin position="17"/>
        <end position="420"/>
    </location>
</feature>
<keyword evidence="12" id="KW-1185">Reference proteome</keyword>
<evidence type="ECO:0000313" key="11">
    <source>
        <dbReference type="EMBL" id="KAF2898603.1"/>
    </source>
</evidence>
<feature type="disulfide bond" evidence="5">
    <location>
        <begin position="28"/>
        <end position="46"/>
    </location>
</feature>
<proteinExistence type="inferred from homology"/>
<dbReference type="SUPFAM" id="SSF57424">
    <property type="entry name" value="LDL receptor-like module"/>
    <property type="match status" value="4"/>
</dbReference>
<keyword evidence="1 7" id="KW-0732">Signal</keyword>
<dbReference type="SMART" id="SM00192">
    <property type="entry name" value="LDLa"/>
    <property type="match status" value="4"/>
</dbReference>
<evidence type="ECO:0000259" key="10">
    <source>
        <dbReference type="PROSITE" id="PS50923"/>
    </source>
</evidence>
<feature type="domain" description="G-protein coupled receptors family 2 profile 1" evidence="8">
    <location>
        <begin position="189"/>
        <end position="278"/>
    </location>
</feature>
<keyword evidence="3" id="KW-0325">Glycoprotein</keyword>
<dbReference type="CDD" id="cd00033">
    <property type="entry name" value="CCP"/>
    <property type="match status" value="1"/>
</dbReference>
<accession>A0A8K0GHX1</accession>
<dbReference type="PROSITE" id="PS50923">
    <property type="entry name" value="SUSHI"/>
    <property type="match status" value="1"/>
</dbReference>
<dbReference type="InterPro" id="IPR018114">
    <property type="entry name" value="TRYPSIN_HIS"/>
</dbReference>
<dbReference type="Gene3D" id="4.10.400.10">
    <property type="entry name" value="Low-density Lipoprotein Receptor"/>
    <property type="match status" value="4"/>
</dbReference>
<dbReference type="InterPro" id="IPR001254">
    <property type="entry name" value="Trypsin_dom"/>
</dbReference>
<feature type="disulfide bond" evidence="5">
    <location>
        <begin position="69"/>
        <end position="87"/>
    </location>
</feature>
<feature type="domain" description="Sushi" evidence="10">
    <location>
        <begin position="197"/>
        <end position="272"/>
    </location>
</feature>
<feature type="domain" description="Peptidase S1" evidence="9">
    <location>
        <begin position="285"/>
        <end position="420"/>
    </location>
</feature>
<organism evidence="11 12">
    <name type="scientific">Ignelater luminosus</name>
    <name type="common">Cucubano</name>
    <name type="synonym">Pyrophorus luminosus</name>
    <dbReference type="NCBI Taxonomy" id="2038154"/>
    <lineage>
        <taxon>Eukaryota</taxon>
        <taxon>Metazoa</taxon>
        <taxon>Ecdysozoa</taxon>
        <taxon>Arthropoda</taxon>
        <taxon>Hexapoda</taxon>
        <taxon>Insecta</taxon>
        <taxon>Pterygota</taxon>
        <taxon>Neoptera</taxon>
        <taxon>Endopterygota</taxon>
        <taxon>Coleoptera</taxon>
        <taxon>Polyphaga</taxon>
        <taxon>Elateriformia</taxon>
        <taxon>Elateroidea</taxon>
        <taxon>Elateridae</taxon>
        <taxon>Agrypninae</taxon>
        <taxon>Pyrophorini</taxon>
        <taxon>Ignelater</taxon>
    </lineage>
</organism>
<dbReference type="Gene3D" id="2.40.10.10">
    <property type="entry name" value="Trypsin-like serine proteases"/>
    <property type="match status" value="1"/>
</dbReference>
<dbReference type="InterPro" id="IPR036055">
    <property type="entry name" value="LDL_receptor-like_sf"/>
</dbReference>
<dbReference type="FunFam" id="2.40.10.10:FF:000028">
    <property type="entry name" value="Serine protease easter"/>
    <property type="match status" value="1"/>
</dbReference>
<evidence type="ECO:0000259" key="9">
    <source>
        <dbReference type="PROSITE" id="PS50240"/>
    </source>
</evidence>
<comment type="caution">
    <text evidence="6">Lacks conserved residue(s) required for the propagation of feature annotation.</text>
</comment>
<protein>
    <submittedName>
        <fullName evidence="11">Uncharacterized protein</fullName>
    </submittedName>
</protein>
<dbReference type="InterPro" id="IPR000436">
    <property type="entry name" value="Sushi_SCR_CCP_dom"/>
</dbReference>
<reference evidence="11" key="1">
    <citation type="submission" date="2019-08" db="EMBL/GenBank/DDBJ databases">
        <title>The genome of the North American firefly Photinus pyralis.</title>
        <authorList>
            <consortium name="Photinus pyralis genome working group"/>
            <person name="Fallon T.R."/>
            <person name="Sander Lower S.E."/>
            <person name="Weng J.-K."/>
        </authorList>
    </citation>
    <scope>NUCLEOTIDE SEQUENCE</scope>
    <source>
        <strain evidence="11">TRF0915ILg1</strain>
        <tissue evidence="11">Whole body</tissue>
    </source>
</reference>
<dbReference type="PROSITE" id="PS01209">
    <property type="entry name" value="LDLRA_1"/>
    <property type="match status" value="2"/>
</dbReference>
<dbReference type="GO" id="GO:0004930">
    <property type="term" value="F:G protein-coupled receptor activity"/>
    <property type="evidence" value="ECO:0007669"/>
    <property type="project" value="InterPro"/>
</dbReference>
<feature type="disulfide bond" evidence="5">
    <location>
        <begin position="81"/>
        <end position="96"/>
    </location>
</feature>
<dbReference type="GO" id="GO:0016020">
    <property type="term" value="C:membrane"/>
    <property type="evidence" value="ECO:0007669"/>
    <property type="project" value="InterPro"/>
</dbReference>
<gene>
    <name evidence="11" type="ORF">ILUMI_07571</name>
</gene>
<evidence type="ECO:0000256" key="2">
    <source>
        <dbReference type="ARBA" id="ARBA00023157"/>
    </source>
</evidence>
<feature type="disulfide bond" evidence="5">
    <location>
        <begin position="103"/>
        <end position="115"/>
    </location>
</feature>
<dbReference type="InterPro" id="IPR035976">
    <property type="entry name" value="Sushi/SCR/CCP_sf"/>
</dbReference>
<feature type="disulfide bond" evidence="5">
    <location>
        <begin position="151"/>
        <end position="169"/>
    </location>
</feature>